<feature type="region of interest" description="Disordered" evidence="1">
    <location>
        <begin position="52"/>
        <end position="74"/>
    </location>
</feature>
<gene>
    <name evidence="2" type="ORF">CgunFtcFv8_025565</name>
</gene>
<keyword evidence="3" id="KW-1185">Reference proteome</keyword>
<reference evidence="2 3" key="1">
    <citation type="journal article" date="2023" name="Mol. Biol. Evol.">
        <title>Genomics of Secondarily Temperate Adaptation in the Only Non-Antarctic Icefish.</title>
        <authorList>
            <person name="Rivera-Colon A.G."/>
            <person name="Rayamajhi N."/>
            <person name="Minhas B.F."/>
            <person name="Madrigal G."/>
            <person name="Bilyk K.T."/>
            <person name="Yoon V."/>
            <person name="Hune M."/>
            <person name="Gregory S."/>
            <person name="Cheng C.H.C."/>
            <person name="Catchen J.M."/>
        </authorList>
    </citation>
    <scope>NUCLEOTIDE SEQUENCE [LARGE SCALE GENOMIC DNA]</scope>
    <source>
        <tissue evidence="2">White muscle</tissue>
    </source>
</reference>
<name>A0AAN8H2E2_CHAGU</name>
<evidence type="ECO:0000313" key="3">
    <source>
        <dbReference type="Proteomes" id="UP001331515"/>
    </source>
</evidence>
<sequence length="74" mass="8197">MRLLSRSAHGWAEALIIDVVENVRRQETKLPAVPPHYDIISEGWRPAAAYPITEPSAGMSRGELGPTVDKHSYT</sequence>
<accession>A0AAN8H2E2</accession>
<proteinExistence type="predicted"/>
<dbReference type="AlphaFoldDB" id="A0AAN8H2E2"/>
<dbReference type="Proteomes" id="UP001331515">
    <property type="component" value="Unassembled WGS sequence"/>
</dbReference>
<dbReference type="EMBL" id="JAURVH010001532">
    <property type="protein sequence ID" value="KAK5900619.1"/>
    <property type="molecule type" value="Genomic_DNA"/>
</dbReference>
<comment type="caution">
    <text evidence="2">The sequence shown here is derived from an EMBL/GenBank/DDBJ whole genome shotgun (WGS) entry which is preliminary data.</text>
</comment>
<protein>
    <submittedName>
        <fullName evidence="2">Uncharacterized protein</fullName>
    </submittedName>
</protein>
<evidence type="ECO:0000256" key="1">
    <source>
        <dbReference type="SAM" id="MobiDB-lite"/>
    </source>
</evidence>
<organism evidence="2 3">
    <name type="scientific">Champsocephalus gunnari</name>
    <name type="common">Mackerel icefish</name>
    <dbReference type="NCBI Taxonomy" id="52237"/>
    <lineage>
        <taxon>Eukaryota</taxon>
        <taxon>Metazoa</taxon>
        <taxon>Chordata</taxon>
        <taxon>Craniata</taxon>
        <taxon>Vertebrata</taxon>
        <taxon>Euteleostomi</taxon>
        <taxon>Actinopterygii</taxon>
        <taxon>Neopterygii</taxon>
        <taxon>Teleostei</taxon>
        <taxon>Neoteleostei</taxon>
        <taxon>Acanthomorphata</taxon>
        <taxon>Eupercaria</taxon>
        <taxon>Perciformes</taxon>
        <taxon>Notothenioidei</taxon>
        <taxon>Channichthyidae</taxon>
        <taxon>Champsocephalus</taxon>
    </lineage>
</organism>
<evidence type="ECO:0000313" key="2">
    <source>
        <dbReference type="EMBL" id="KAK5900619.1"/>
    </source>
</evidence>